<accession>G4TBU3</accession>
<reference evidence="7 8" key="1">
    <citation type="journal article" date="2011" name="PLoS Pathog.">
        <title>Endophytic Life Strategies Decoded by Genome and Transcriptome Analyses of the Mutualistic Root Symbiont Piriformospora indica.</title>
        <authorList>
            <person name="Zuccaro A."/>
            <person name="Lahrmann U."/>
            <person name="Guldener U."/>
            <person name="Langen G."/>
            <person name="Pfiffi S."/>
            <person name="Biedenkopf D."/>
            <person name="Wong P."/>
            <person name="Samans B."/>
            <person name="Grimm C."/>
            <person name="Basiewicz M."/>
            <person name="Murat C."/>
            <person name="Martin F."/>
            <person name="Kogel K.H."/>
        </authorList>
    </citation>
    <scope>NUCLEOTIDE SEQUENCE [LARGE SCALE GENOMIC DNA]</scope>
    <source>
        <strain evidence="7 8">DSM 11827</strain>
    </source>
</reference>
<sequence>MDNCKRHQRYSLLIPCSRNVDTSDYLQEVPLPHSPRAMAFPSPKVIAMAYTATEHALFYLDTMSVADIVLPTALHPSTSSGLTGAMGMGMNAISGLGGYMTLGLGAKSKPSVIKTADGEFTIPKENSSLFLGVDGKPSRNLGIEWPGTPEEIAFTKPYLVSILPAIAQATSASQVSTSAILQVRSSLSFSVSQQLYYPFAPLNLSKPANNVQYNFRVLSSSPNAVFLTSAPNDRYTLGAEGTVLWMLTMKPWNTQLDELVKDCKYTDALMLLESIDDSALTDKAKRHAHISALHGAALLAQKQYRPAIDVFLKLDLNPAKVVSMFPVEVSGRLAQPQSSWIGLFGEEAPKETAATSLLNDVTATEGSADVVSVVQDSSTASPSVSVQAVASQEKPDTNSSKRPVIDCVYSLPNTEDYRDSIDGLLEYLSDNRRKITGALAALNIASSQDVKISRLSEVSVGEILALPDAAPGALTPEQLFRFAQIVYTALFKAYLVVRPGLIGSLCRIDNWCEVSEVENELRARGKFTDLMYLYQGKKMHDEALRLLKDLGEKETDKDEKLDPTVTYLQKLGPEYLALIFDGAKWVLSHDYDKGFQIFTSEEHDLPRDDVANFLEDIDPRLSIRYVEYLIDERKESSGDFHDRLGELYLHCALDPKLSPDDRDKSAQRLITFLETSTHYHPDRILASLPGDKLLEARAILLGRLGEHKAALSIYVYQMSNFSKAEEYCKMVHLANPDQRGIFMMLLKLYLRPENLRTSDPTSPKIPYLRPALDLISRHSPRLDAVETLQLLPPLVTASDVSEYLCEALRTPRVHVRIEREIWKAHTEQVSRNLVAYESRRVKITDTRLCPQCHKRLDRAAIAVHSPHGEVTHYHCREAFSAHLKGRERFLQPKPL</sequence>
<dbReference type="AlphaFoldDB" id="G4TBU3"/>
<dbReference type="GO" id="GO:0000329">
    <property type="term" value="C:fungal-type vacuole membrane"/>
    <property type="evidence" value="ECO:0007669"/>
    <property type="project" value="TreeGrafter"/>
</dbReference>
<dbReference type="HOGENOM" id="CLU_004190_2_0_1"/>
<dbReference type="GO" id="GO:0006886">
    <property type="term" value="P:intracellular protein transport"/>
    <property type="evidence" value="ECO:0007669"/>
    <property type="project" value="UniProtKB-UniRule"/>
</dbReference>
<comment type="subcellular location">
    <subcellularLocation>
        <location evidence="1">Endomembrane system</location>
        <topology evidence="1">Peripheral membrane protein</topology>
    </subcellularLocation>
</comment>
<dbReference type="OMA" id="EEYCNQV"/>
<dbReference type="PROSITE" id="PS50236">
    <property type="entry name" value="CHCR"/>
    <property type="match status" value="1"/>
</dbReference>
<dbReference type="Proteomes" id="UP000007148">
    <property type="component" value="Unassembled WGS sequence"/>
</dbReference>
<keyword evidence="8" id="KW-1185">Reference proteome</keyword>
<feature type="domain" description="Vacuolar sorting protein 39/Transforming growth factor beta receptor-associated zinc finger" evidence="6">
    <location>
        <begin position="838"/>
        <end position="876"/>
    </location>
</feature>
<dbReference type="PANTHER" id="PTHR12894:SF49">
    <property type="entry name" value="VAM6_VPS39-LIKE PROTEIN"/>
    <property type="match status" value="1"/>
</dbReference>
<evidence type="ECO:0000313" key="8">
    <source>
        <dbReference type="Proteomes" id="UP000007148"/>
    </source>
</evidence>
<organism evidence="7 8">
    <name type="scientific">Serendipita indica (strain DSM 11827)</name>
    <name type="common">Root endophyte fungus</name>
    <name type="synonym">Piriformospora indica</name>
    <dbReference type="NCBI Taxonomy" id="1109443"/>
    <lineage>
        <taxon>Eukaryota</taxon>
        <taxon>Fungi</taxon>
        <taxon>Dikarya</taxon>
        <taxon>Basidiomycota</taxon>
        <taxon>Agaricomycotina</taxon>
        <taxon>Agaricomycetes</taxon>
        <taxon>Sebacinales</taxon>
        <taxon>Serendipitaceae</taxon>
        <taxon>Serendipita</taxon>
    </lineage>
</organism>
<dbReference type="InParanoid" id="G4TBU3"/>
<dbReference type="STRING" id="1109443.G4TBU3"/>
<keyword evidence="2" id="KW-0472">Membrane</keyword>
<dbReference type="InterPro" id="IPR019453">
    <property type="entry name" value="VPS39/TGFA1_Znf"/>
</dbReference>
<feature type="repeat" description="CHCR" evidence="4">
    <location>
        <begin position="598"/>
        <end position="757"/>
    </location>
</feature>
<dbReference type="Pfam" id="PF10367">
    <property type="entry name" value="zf-Vps39_C"/>
    <property type="match status" value="1"/>
</dbReference>
<evidence type="ECO:0000256" key="1">
    <source>
        <dbReference type="ARBA" id="ARBA00004184"/>
    </source>
</evidence>
<dbReference type="eggNOG" id="KOG2063">
    <property type="taxonomic scope" value="Eukaryota"/>
</dbReference>
<evidence type="ECO:0000259" key="6">
    <source>
        <dbReference type="Pfam" id="PF10367"/>
    </source>
</evidence>
<dbReference type="PANTHER" id="PTHR12894">
    <property type="entry name" value="CNH DOMAIN CONTAINING"/>
    <property type="match status" value="1"/>
</dbReference>
<dbReference type="GO" id="GO:0034058">
    <property type="term" value="P:endosomal vesicle fusion"/>
    <property type="evidence" value="ECO:0007669"/>
    <property type="project" value="TreeGrafter"/>
</dbReference>
<dbReference type="FunCoup" id="G4TBU3">
    <property type="interactions" value="764"/>
</dbReference>
<protein>
    <submittedName>
        <fullName evidence="7">Related to Vam6/Vps39-like protein involved in vacuolar morphogenesis</fullName>
    </submittedName>
</protein>
<evidence type="ECO:0000313" key="7">
    <source>
        <dbReference type="EMBL" id="CCA68795.1"/>
    </source>
</evidence>
<dbReference type="InterPro" id="IPR019452">
    <property type="entry name" value="VPS39/TGF_beta_rcpt-assoc_1"/>
</dbReference>
<dbReference type="InterPro" id="IPR000547">
    <property type="entry name" value="Clathrin_H-chain/VPS_repeat"/>
</dbReference>
<feature type="domain" description="Vacuolar sorting protein 39/Transforming growth factor beta receptor-associated" evidence="5">
    <location>
        <begin position="486"/>
        <end position="587"/>
    </location>
</feature>
<evidence type="ECO:0000256" key="4">
    <source>
        <dbReference type="PROSITE-ProRule" id="PRU01006"/>
    </source>
</evidence>
<dbReference type="OrthoDB" id="5325112at2759"/>
<gene>
    <name evidence="7" type="ORF">PIIN_02657</name>
</gene>
<evidence type="ECO:0000256" key="3">
    <source>
        <dbReference type="ARBA" id="ARBA00038201"/>
    </source>
</evidence>
<comment type="similarity">
    <text evidence="3">Belongs to the VAM6/VPS39 family.</text>
</comment>
<evidence type="ECO:0000256" key="2">
    <source>
        <dbReference type="ARBA" id="ARBA00023136"/>
    </source>
</evidence>
<dbReference type="InterPro" id="IPR032914">
    <property type="entry name" value="Vam6/VPS39/TRAP1"/>
</dbReference>
<evidence type="ECO:0000259" key="5">
    <source>
        <dbReference type="Pfam" id="PF10366"/>
    </source>
</evidence>
<dbReference type="EMBL" id="CAFZ01000040">
    <property type="protein sequence ID" value="CCA68795.1"/>
    <property type="molecule type" value="Genomic_DNA"/>
</dbReference>
<proteinExistence type="inferred from homology"/>
<dbReference type="GO" id="GO:0012505">
    <property type="term" value="C:endomembrane system"/>
    <property type="evidence" value="ECO:0007669"/>
    <property type="project" value="UniProtKB-SubCell"/>
</dbReference>
<dbReference type="Pfam" id="PF23556">
    <property type="entry name" value="TPR_Vps41"/>
    <property type="match status" value="1"/>
</dbReference>
<dbReference type="Pfam" id="PF10366">
    <property type="entry name" value="Vps39_1"/>
    <property type="match status" value="1"/>
</dbReference>
<dbReference type="GO" id="GO:0006914">
    <property type="term" value="P:autophagy"/>
    <property type="evidence" value="ECO:0007669"/>
    <property type="project" value="TreeGrafter"/>
</dbReference>
<comment type="caution">
    <text evidence="7">The sequence shown here is derived from an EMBL/GenBank/DDBJ whole genome shotgun (WGS) entry which is preliminary data.</text>
</comment>
<name>G4TBU3_SERID</name>